<evidence type="ECO:0008006" key="3">
    <source>
        <dbReference type="Google" id="ProtNLM"/>
    </source>
</evidence>
<reference evidence="1 2" key="1">
    <citation type="journal article" date="2019" name="BMC Evol. Biol.">
        <title>Comparative genomics of Mycobacterium mucogenicum and Mycobacterium neoaurum clade members emphasizing tRNA and non-coding RNA.</title>
        <authorList>
            <person name="Behra P.R.K."/>
            <person name="Pettersson B.M.F."/>
            <person name="Das S."/>
            <person name="Dasgupta S."/>
            <person name="Kirsebom L.A."/>
        </authorList>
    </citation>
    <scope>NUCLEOTIDE SEQUENCE [LARGE SCALE GENOMIC DNA]</scope>
    <source>
        <strain evidence="1 2">DSM 44124</strain>
    </source>
</reference>
<keyword evidence="2" id="KW-1185">Reference proteome</keyword>
<dbReference type="AlphaFoldDB" id="A0A8E4W316"/>
<sequence length="236" mass="26278">MTLRADYQLFIRERIGGHRIDLLENDDVASGSVPQWWLDANAADGRDAVERALRVWQPVIARRLPRLTEKMTQDGLDVFIARMVSTGAADVSGQRPLLLYVLRNTDNGSVFDTRFGPLPLDRDDRPVYWNGIPSELQSFYLEIHDGFYDDCGGAGLSPSSSFLLPAEFGDPSEFRFRGEGSQPDIRNLVEICRDGAGGGLCLDVSDGLGRAWDWYQGTLTPKGDLWEALDELLGQL</sequence>
<organism evidence="1 2">
    <name type="scientific">Mycolicibacterium mucogenicum DSM 44124</name>
    <dbReference type="NCBI Taxonomy" id="1226753"/>
    <lineage>
        <taxon>Bacteria</taxon>
        <taxon>Bacillati</taxon>
        <taxon>Actinomycetota</taxon>
        <taxon>Actinomycetes</taxon>
        <taxon>Mycobacteriales</taxon>
        <taxon>Mycobacteriaceae</taxon>
        <taxon>Mycolicibacterium</taxon>
    </lineage>
</organism>
<proteinExistence type="predicted"/>
<name>A0A8E4W316_MYCMU</name>
<reference evidence="1 2" key="2">
    <citation type="journal article" date="2019" name="Sci. Rep.">
        <title>Insight into the biology of Mycobacterium mucogenicum and Mycobacterium neoaurum clade members.</title>
        <authorList>
            <person name="Behra P.R.K."/>
            <person name="Pettersson B.M.F."/>
            <person name="Ramesh M."/>
            <person name="Dasgupta S."/>
            <person name="Kirsebom L.A."/>
        </authorList>
    </citation>
    <scope>NUCLEOTIDE SEQUENCE [LARGE SCALE GENOMIC DNA]</scope>
    <source>
        <strain evidence="1 2">DSM 44124</strain>
    </source>
</reference>
<dbReference type="Proteomes" id="UP000309231">
    <property type="component" value="Chromosome"/>
</dbReference>
<evidence type="ECO:0000313" key="1">
    <source>
        <dbReference type="EMBL" id="QPG69139.1"/>
    </source>
</evidence>
<protein>
    <recommendedName>
        <fullName evidence="3">SMI1/KNR4 family protein</fullName>
    </recommendedName>
</protein>
<dbReference type="RefSeq" id="WP_138158612.1">
    <property type="nucleotide sequence ID" value="NZ_ANBS01000055.1"/>
</dbReference>
<dbReference type="KEGG" id="mmuc:C1S78_027780"/>
<dbReference type="EMBL" id="CP062008">
    <property type="protein sequence ID" value="QPG69139.1"/>
    <property type="molecule type" value="Genomic_DNA"/>
</dbReference>
<accession>A0A8E4W316</accession>
<dbReference type="GeneID" id="76728764"/>
<evidence type="ECO:0000313" key="2">
    <source>
        <dbReference type="Proteomes" id="UP000309231"/>
    </source>
</evidence>
<gene>
    <name evidence="1" type="ORF">C1S78_027780</name>
</gene>